<gene>
    <name evidence="3" type="ORF">GFH30_12470</name>
    <name evidence="2" type="ORF">GHJ48_12175</name>
</gene>
<evidence type="ECO:0000313" key="5">
    <source>
        <dbReference type="Proteomes" id="UP000480556"/>
    </source>
</evidence>
<dbReference type="Proteomes" id="UP000327478">
    <property type="component" value="Chromosome"/>
</dbReference>
<dbReference type="EMBL" id="CP045650">
    <property type="protein sequence ID" value="QGA12125.1"/>
    <property type="molecule type" value="Genomic_DNA"/>
</dbReference>
<evidence type="ECO:0000313" key="3">
    <source>
        <dbReference type="EMBL" id="QGA12125.1"/>
    </source>
</evidence>
<evidence type="ECO:0000256" key="1">
    <source>
        <dbReference type="SAM" id="SignalP"/>
    </source>
</evidence>
<accession>A0A5Q0P4N7</accession>
<evidence type="ECO:0000313" key="2">
    <source>
        <dbReference type="EMBL" id="MQW93139.1"/>
    </source>
</evidence>
<feature type="chain" id="PRO_5044623664" evidence="1">
    <location>
        <begin position="19"/>
        <end position="123"/>
    </location>
</feature>
<keyword evidence="1" id="KW-0732">Signal</keyword>
<sequence>MKNILISFLFIFSCNVHAYAPEPTKQDLREYLMLMKHFSFEFNAFIKSAEALVQDEVNFDDPKTQIELCNVVQSAKLIHHLVTNRKVHPKFAFDLESKAKTTQLLESSLGLRDQLRKHNHYCP</sequence>
<protein>
    <submittedName>
        <fullName evidence="2">Uncharacterized protein</fullName>
    </submittedName>
</protein>
<feature type="signal peptide" evidence="1">
    <location>
        <begin position="1"/>
        <end position="18"/>
    </location>
</feature>
<name>A0A5Q0P4N7_9GAMM</name>
<proteinExistence type="predicted"/>
<organism evidence="2 5">
    <name type="scientific">Acinetobacter wanghuae</name>
    <dbReference type="NCBI Taxonomy" id="2662362"/>
    <lineage>
        <taxon>Bacteria</taxon>
        <taxon>Pseudomonadati</taxon>
        <taxon>Pseudomonadota</taxon>
        <taxon>Gammaproteobacteria</taxon>
        <taxon>Moraxellales</taxon>
        <taxon>Moraxellaceae</taxon>
        <taxon>Acinetobacter</taxon>
    </lineage>
</organism>
<dbReference type="EMBL" id="WITK01000024">
    <property type="protein sequence ID" value="MQW93139.1"/>
    <property type="molecule type" value="Genomic_DNA"/>
</dbReference>
<reference evidence="4 5" key="1">
    <citation type="submission" date="2019-10" db="EMBL/GenBank/DDBJ databases">
        <authorList>
            <person name="Dong K."/>
        </authorList>
    </citation>
    <scope>NUCLEOTIDE SEQUENCE [LARGE SCALE GENOMIC DNA]</scope>
    <source>
        <strain evidence="4">dk386</strain>
        <strain evidence="3">Dk386</strain>
        <strain evidence="5">dk771</strain>
        <strain evidence="2">Dk771</strain>
    </source>
</reference>
<dbReference type="Proteomes" id="UP000480556">
    <property type="component" value="Unassembled WGS sequence"/>
</dbReference>
<evidence type="ECO:0000313" key="4">
    <source>
        <dbReference type="Proteomes" id="UP000327478"/>
    </source>
</evidence>
<keyword evidence="4" id="KW-1185">Reference proteome</keyword>
<dbReference type="AlphaFoldDB" id="A0A5Q0P4N7"/>
<dbReference type="RefSeq" id="WP_153373058.1">
    <property type="nucleotide sequence ID" value="NZ_CP045650.1"/>
</dbReference>